<dbReference type="SUPFAM" id="SSF51430">
    <property type="entry name" value="NAD(P)-linked oxidoreductase"/>
    <property type="match status" value="1"/>
</dbReference>
<evidence type="ECO:0000256" key="1">
    <source>
        <dbReference type="ARBA" id="ARBA00023002"/>
    </source>
</evidence>
<dbReference type="Pfam" id="PF00248">
    <property type="entry name" value="Aldo_ket_red"/>
    <property type="match status" value="1"/>
</dbReference>
<name>A0A3R8QLJ2_9MICO</name>
<dbReference type="CDD" id="cd19079">
    <property type="entry name" value="AKR_EcYajO-like"/>
    <property type="match status" value="1"/>
</dbReference>
<dbReference type="GO" id="GO:0016491">
    <property type="term" value="F:oxidoreductase activity"/>
    <property type="evidence" value="ECO:0007669"/>
    <property type="project" value="UniProtKB-KW"/>
</dbReference>
<organism evidence="3 4">
    <name type="scientific">Brachybacterium paraconglomeratum</name>
    <dbReference type="NCBI Taxonomy" id="173362"/>
    <lineage>
        <taxon>Bacteria</taxon>
        <taxon>Bacillati</taxon>
        <taxon>Actinomycetota</taxon>
        <taxon>Actinomycetes</taxon>
        <taxon>Micrococcales</taxon>
        <taxon>Dermabacteraceae</taxon>
        <taxon>Brachybacterium</taxon>
    </lineage>
</organism>
<dbReference type="PANTHER" id="PTHR43364">
    <property type="entry name" value="NADH-SPECIFIC METHYLGLYOXAL REDUCTASE-RELATED"/>
    <property type="match status" value="1"/>
</dbReference>
<dbReference type="RefSeq" id="WP_126988676.1">
    <property type="nucleotide sequence ID" value="NZ_ML133862.1"/>
</dbReference>
<dbReference type="GeneID" id="78122403"/>
<evidence type="ECO:0000313" key="3">
    <source>
        <dbReference type="EMBL" id="RRR17243.1"/>
    </source>
</evidence>
<dbReference type="InterPro" id="IPR036812">
    <property type="entry name" value="NAD(P)_OxRdtase_dom_sf"/>
</dbReference>
<dbReference type="Gene3D" id="3.20.20.100">
    <property type="entry name" value="NADP-dependent oxidoreductase domain"/>
    <property type="match status" value="1"/>
</dbReference>
<keyword evidence="1" id="KW-0560">Oxidoreductase</keyword>
<accession>A0A3R8QLJ2</accession>
<dbReference type="GO" id="GO:0005829">
    <property type="term" value="C:cytosol"/>
    <property type="evidence" value="ECO:0007669"/>
    <property type="project" value="UniProtKB-ARBA"/>
</dbReference>
<evidence type="ECO:0000259" key="2">
    <source>
        <dbReference type="Pfam" id="PF00248"/>
    </source>
</evidence>
<protein>
    <submittedName>
        <fullName evidence="3">Aldo/keto reductase</fullName>
    </submittedName>
</protein>
<keyword evidence="4" id="KW-1185">Reference proteome</keyword>
<proteinExistence type="predicted"/>
<feature type="domain" description="NADP-dependent oxidoreductase" evidence="2">
    <location>
        <begin position="15"/>
        <end position="315"/>
    </location>
</feature>
<evidence type="ECO:0000313" key="4">
    <source>
        <dbReference type="Proteomes" id="UP000274327"/>
    </source>
</evidence>
<dbReference type="InterPro" id="IPR023210">
    <property type="entry name" value="NADP_OxRdtase_dom"/>
</dbReference>
<sequence>MEYVKLGRTGLDVSRLCLGTMGFGSAERWIHKWVLEEDDSRPVIKHALDAGINFFDTANVYSIGRSEEIVGKALVDYANRDEIVLATKVHGTMHEGPNGGGLSRKAILAEAEASLRRLGTDYIDLYIIHRWDHTVPIEETMQALDDLVRSGKVRYLGASAMFAWQFLQAQHVAEVNGWTKFVSMQNHYNLLYREEEREMMPLLRELGVASTPYSPLAAGRLTRDWDADTERARTDQTAKSKYDSTEDTDRAIVEAVARIAKERGVERVHVALAWLLAKNPVISPIIGATRTSHIDGALGALDLELTADEIAALEAPYVPHRVVGALAPGESTLGAGARTR</sequence>
<dbReference type="PRINTS" id="PR00069">
    <property type="entry name" value="ALDKETRDTASE"/>
</dbReference>
<dbReference type="InterPro" id="IPR050523">
    <property type="entry name" value="AKR_Detox_Biosynth"/>
</dbReference>
<dbReference type="Proteomes" id="UP000274327">
    <property type="component" value="Unassembled WGS sequence"/>
</dbReference>
<dbReference type="FunFam" id="3.20.20.100:FF:000004">
    <property type="entry name" value="Oxidoreductase, aldo/keto reductase"/>
    <property type="match status" value="1"/>
</dbReference>
<dbReference type="InterPro" id="IPR020471">
    <property type="entry name" value="AKR"/>
</dbReference>
<dbReference type="EMBL" id="QOCI01000015">
    <property type="protein sequence ID" value="RRR17243.1"/>
    <property type="molecule type" value="Genomic_DNA"/>
</dbReference>
<gene>
    <name evidence="3" type="ORF">DS079_15395</name>
</gene>
<dbReference type="PANTHER" id="PTHR43364:SF4">
    <property type="entry name" value="NAD(P)-LINKED OXIDOREDUCTASE SUPERFAMILY PROTEIN"/>
    <property type="match status" value="1"/>
</dbReference>
<dbReference type="AlphaFoldDB" id="A0A3R8QLJ2"/>
<comment type="caution">
    <text evidence="3">The sequence shown here is derived from an EMBL/GenBank/DDBJ whole genome shotgun (WGS) entry which is preliminary data.</text>
</comment>
<reference evidence="3 4" key="1">
    <citation type="submission" date="2018-07" db="EMBL/GenBank/DDBJ databases">
        <title>Brachybacteriurn paraconglorneratum KCTC 9916.</title>
        <authorList>
            <person name="Li Y."/>
        </authorList>
    </citation>
    <scope>NUCLEOTIDE SEQUENCE [LARGE SCALE GENOMIC DNA]</scope>
    <source>
        <strain evidence="3 4">KCTC 9916</strain>
    </source>
</reference>